<dbReference type="PROSITE" id="PS00233">
    <property type="entry name" value="CHIT_BIND_RR_1"/>
    <property type="match status" value="1"/>
</dbReference>
<dbReference type="GO" id="GO:0042302">
    <property type="term" value="F:structural constituent of cuticle"/>
    <property type="evidence" value="ECO:0007669"/>
    <property type="project" value="UniProtKB-UniRule"/>
</dbReference>
<dbReference type="OrthoDB" id="6510765at2759"/>
<evidence type="ECO:0000313" key="4">
    <source>
        <dbReference type="EMBL" id="PNF37447.1"/>
    </source>
</evidence>
<evidence type="ECO:0000256" key="2">
    <source>
        <dbReference type="PROSITE-ProRule" id="PRU00497"/>
    </source>
</evidence>
<feature type="compositionally biased region" description="Gly residues" evidence="3">
    <location>
        <begin position="326"/>
        <end position="343"/>
    </location>
</feature>
<dbReference type="Proteomes" id="UP000235965">
    <property type="component" value="Unassembled WGS sequence"/>
</dbReference>
<feature type="compositionally biased region" description="Gly residues" evidence="3">
    <location>
        <begin position="226"/>
        <end position="248"/>
    </location>
</feature>
<proteinExistence type="predicted"/>
<sequence>MIRYSEGIYLVGGLYFADRLWEPPSHLFNGHCGHFPKELSGRGVLATLMLLWTTVSGQYGYSYSSFSGPVSGEIRQVPVQHHYNPHQHVAATHHHPSYNAKVDYVAKPDYTFAYGVEDPLTGNSQNHKETRDGDVVKGQYTVLDPDGSTRTVTYTADPQNGFQATVHQSAPSNSVHQQAPAPPLTILAVGWKIANVGGQHGGGHALSFAHFQGPVVGPDKLIVVSGGHGGGESGGGGHGSGGQGGGRHVAGSDHVDYVGHPKYDFSYGVVDHKTGDIHGQKEMRDGHDVVGEYTVREPGGNMRTVKYYSDKDGFHADVHNSNGNNHSGGGHGGQGGGGGGGGHGGHEGGHGSPSSYAELHEDDY</sequence>
<dbReference type="PROSITE" id="PS51155">
    <property type="entry name" value="CHIT_BIND_RR_2"/>
    <property type="match status" value="2"/>
</dbReference>
<dbReference type="AlphaFoldDB" id="A0A2J7R9E3"/>
<dbReference type="PANTHER" id="PTHR12236:SF95">
    <property type="entry name" value="CUTICULAR PROTEIN 76BD, ISOFORM C-RELATED"/>
    <property type="match status" value="1"/>
</dbReference>
<dbReference type="InterPro" id="IPR031311">
    <property type="entry name" value="CHIT_BIND_RR_consensus"/>
</dbReference>
<organism evidence="4 5">
    <name type="scientific">Cryptotermes secundus</name>
    <dbReference type="NCBI Taxonomy" id="105785"/>
    <lineage>
        <taxon>Eukaryota</taxon>
        <taxon>Metazoa</taxon>
        <taxon>Ecdysozoa</taxon>
        <taxon>Arthropoda</taxon>
        <taxon>Hexapoda</taxon>
        <taxon>Insecta</taxon>
        <taxon>Pterygota</taxon>
        <taxon>Neoptera</taxon>
        <taxon>Polyneoptera</taxon>
        <taxon>Dictyoptera</taxon>
        <taxon>Blattodea</taxon>
        <taxon>Blattoidea</taxon>
        <taxon>Termitoidae</taxon>
        <taxon>Kalotermitidae</taxon>
        <taxon>Cryptotermitinae</taxon>
        <taxon>Cryptotermes</taxon>
    </lineage>
</organism>
<evidence type="ECO:0000313" key="5">
    <source>
        <dbReference type="Proteomes" id="UP000235965"/>
    </source>
</evidence>
<dbReference type="PANTHER" id="PTHR12236">
    <property type="entry name" value="STRUCTURAL CONTITUENT OF CUTICLE"/>
    <property type="match status" value="1"/>
</dbReference>
<reference evidence="4 5" key="1">
    <citation type="submission" date="2017-12" db="EMBL/GenBank/DDBJ databases">
        <title>Hemimetabolous genomes reveal molecular basis of termite eusociality.</title>
        <authorList>
            <person name="Harrison M.C."/>
            <person name="Jongepier E."/>
            <person name="Robertson H.M."/>
            <person name="Arning N."/>
            <person name="Bitard-Feildel T."/>
            <person name="Chao H."/>
            <person name="Childers C.P."/>
            <person name="Dinh H."/>
            <person name="Doddapaneni H."/>
            <person name="Dugan S."/>
            <person name="Gowin J."/>
            <person name="Greiner C."/>
            <person name="Han Y."/>
            <person name="Hu H."/>
            <person name="Hughes D.S.T."/>
            <person name="Huylmans A.-K."/>
            <person name="Kemena C."/>
            <person name="Kremer L.P.M."/>
            <person name="Lee S.L."/>
            <person name="Lopez-Ezquerra A."/>
            <person name="Mallet L."/>
            <person name="Monroy-Kuhn J.M."/>
            <person name="Moser A."/>
            <person name="Murali S.C."/>
            <person name="Muzny D.M."/>
            <person name="Otani S."/>
            <person name="Piulachs M.-D."/>
            <person name="Poelchau M."/>
            <person name="Qu J."/>
            <person name="Schaub F."/>
            <person name="Wada-Katsumata A."/>
            <person name="Worley K.C."/>
            <person name="Xie Q."/>
            <person name="Ylla G."/>
            <person name="Poulsen M."/>
            <person name="Gibbs R.A."/>
            <person name="Schal C."/>
            <person name="Richards S."/>
            <person name="Belles X."/>
            <person name="Korb J."/>
            <person name="Bornberg-Bauer E."/>
        </authorList>
    </citation>
    <scope>NUCLEOTIDE SEQUENCE [LARGE SCALE GENOMIC DNA]</scope>
    <source>
        <tissue evidence="4">Whole body</tissue>
    </source>
</reference>
<evidence type="ECO:0008006" key="6">
    <source>
        <dbReference type="Google" id="ProtNLM"/>
    </source>
</evidence>
<feature type="region of interest" description="Disordered" evidence="3">
    <location>
        <begin position="226"/>
        <end position="253"/>
    </location>
</feature>
<dbReference type="GO" id="GO:0031012">
    <property type="term" value="C:extracellular matrix"/>
    <property type="evidence" value="ECO:0007669"/>
    <property type="project" value="TreeGrafter"/>
</dbReference>
<name>A0A2J7R9E3_9NEOP</name>
<dbReference type="Pfam" id="PF00379">
    <property type="entry name" value="Chitin_bind_4"/>
    <property type="match status" value="2"/>
</dbReference>
<comment type="caution">
    <text evidence="4">The sequence shown here is derived from an EMBL/GenBank/DDBJ whole genome shotgun (WGS) entry which is preliminary data.</text>
</comment>
<evidence type="ECO:0000256" key="3">
    <source>
        <dbReference type="SAM" id="MobiDB-lite"/>
    </source>
</evidence>
<accession>A0A2J7R9E3</accession>
<feature type="region of interest" description="Disordered" evidence="3">
    <location>
        <begin position="314"/>
        <end position="364"/>
    </location>
</feature>
<dbReference type="InterPro" id="IPR051217">
    <property type="entry name" value="Insect_Cuticle_Struc_Prot"/>
</dbReference>
<evidence type="ECO:0000256" key="1">
    <source>
        <dbReference type="ARBA" id="ARBA00022460"/>
    </source>
</evidence>
<keyword evidence="5" id="KW-1185">Reference proteome</keyword>
<keyword evidence="1 2" id="KW-0193">Cuticle</keyword>
<dbReference type="EMBL" id="NEVH01006598">
    <property type="protein sequence ID" value="PNF37447.1"/>
    <property type="molecule type" value="Genomic_DNA"/>
</dbReference>
<gene>
    <name evidence="4" type="ORF">B7P43_G15837</name>
</gene>
<protein>
    <recommendedName>
        <fullName evidence="6">Cuticle protein 19</fullName>
    </recommendedName>
</protein>
<dbReference type="InterPro" id="IPR000618">
    <property type="entry name" value="Insect_cuticle"/>
</dbReference>
<dbReference type="InParanoid" id="A0A2J7R9E3"/>
<dbReference type="PRINTS" id="PR00947">
    <property type="entry name" value="CUTICLE"/>
</dbReference>
<dbReference type="GO" id="GO:0005615">
    <property type="term" value="C:extracellular space"/>
    <property type="evidence" value="ECO:0007669"/>
    <property type="project" value="TreeGrafter"/>
</dbReference>
<dbReference type="STRING" id="105785.A0A2J7R9E3"/>